<evidence type="ECO:0000313" key="1">
    <source>
        <dbReference type="EMBL" id="RUL80150.1"/>
    </source>
</evidence>
<reference evidence="1 2" key="1">
    <citation type="submission" date="2018-12" db="EMBL/GenBank/DDBJ databases">
        <title>Dyella dinghuensis sp. nov. DHOA06 and Dyella choica sp. nov. 4M-K27, isolated from forest soil.</title>
        <authorList>
            <person name="Qiu L.-H."/>
            <person name="Gao Z.-H."/>
        </authorList>
    </citation>
    <scope>NUCLEOTIDE SEQUENCE [LARGE SCALE GENOMIC DNA]</scope>
    <source>
        <strain evidence="1 2">4M-K27</strain>
    </source>
</reference>
<sequence length="125" mass="14085">MGHDKSRSSVSVGTVDWSDPRLNDLLHKVDSWNIEQRSQVSGQDVEVRLTGGWNASPVSKPAVLMSELDETLVLTTRFPLPHGEEVQVTKQTGVRWGVVVQEREGHRAGDREQGVFVNWLRVRSR</sequence>
<proteinExistence type="predicted"/>
<dbReference type="OrthoDB" id="5959362at2"/>
<accession>A0A3S0WZ42</accession>
<dbReference type="Proteomes" id="UP000274358">
    <property type="component" value="Unassembled WGS sequence"/>
</dbReference>
<dbReference type="EMBL" id="RYYV01000001">
    <property type="protein sequence ID" value="RUL80150.1"/>
    <property type="molecule type" value="Genomic_DNA"/>
</dbReference>
<name>A0A3S0WZ42_9GAMM</name>
<keyword evidence="2" id="KW-1185">Reference proteome</keyword>
<evidence type="ECO:0000313" key="2">
    <source>
        <dbReference type="Proteomes" id="UP000274358"/>
    </source>
</evidence>
<dbReference type="AlphaFoldDB" id="A0A3S0WZ42"/>
<gene>
    <name evidence="1" type="ORF">EKH80_01480</name>
</gene>
<comment type="caution">
    <text evidence="1">The sequence shown here is derived from an EMBL/GenBank/DDBJ whole genome shotgun (WGS) entry which is preliminary data.</text>
</comment>
<organism evidence="1 2">
    <name type="scientific">Dyella choica</name>
    <dbReference type="NCBI Taxonomy" id="1927959"/>
    <lineage>
        <taxon>Bacteria</taxon>
        <taxon>Pseudomonadati</taxon>
        <taxon>Pseudomonadota</taxon>
        <taxon>Gammaproteobacteria</taxon>
        <taxon>Lysobacterales</taxon>
        <taxon>Rhodanobacteraceae</taxon>
        <taxon>Dyella</taxon>
    </lineage>
</organism>
<protein>
    <submittedName>
        <fullName evidence="1">Uncharacterized protein</fullName>
    </submittedName>
</protein>